<dbReference type="PANTHER" id="PTHR10366:SF564">
    <property type="entry name" value="STEROL-4-ALPHA-CARBOXYLATE 3-DEHYDROGENASE, DECARBOXYLATING"/>
    <property type="match status" value="1"/>
</dbReference>
<name>J4GSP8_9APHY</name>
<organism evidence="4 5">
    <name type="scientific">Fibroporia radiculosa</name>
    <dbReference type="NCBI Taxonomy" id="599839"/>
    <lineage>
        <taxon>Eukaryota</taxon>
        <taxon>Fungi</taxon>
        <taxon>Dikarya</taxon>
        <taxon>Basidiomycota</taxon>
        <taxon>Agaricomycotina</taxon>
        <taxon>Agaricomycetes</taxon>
        <taxon>Polyporales</taxon>
        <taxon>Fibroporiaceae</taxon>
        <taxon>Fibroporia</taxon>
    </lineage>
</organism>
<dbReference type="AlphaFoldDB" id="J4GSP8"/>
<evidence type="ECO:0000259" key="3">
    <source>
        <dbReference type="Pfam" id="PF01370"/>
    </source>
</evidence>
<gene>
    <name evidence="4" type="ORF">FIBRA_06417</name>
</gene>
<keyword evidence="1" id="KW-0560">Oxidoreductase</keyword>
<dbReference type="Proteomes" id="UP000006352">
    <property type="component" value="Unassembled WGS sequence"/>
</dbReference>
<reference evidence="4 5" key="1">
    <citation type="journal article" date="2012" name="Appl. Environ. Microbiol.">
        <title>Short-read sequencing for genomic analysis of the brown rot fungus Fibroporia radiculosa.</title>
        <authorList>
            <person name="Tang J.D."/>
            <person name="Perkins A.D."/>
            <person name="Sonstegard T.S."/>
            <person name="Schroeder S.G."/>
            <person name="Burgess S.C."/>
            <person name="Diehl S.V."/>
        </authorList>
    </citation>
    <scope>NUCLEOTIDE SEQUENCE [LARGE SCALE GENOMIC DNA]</scope>
    <source>
        <strain evidence="4 5">TFFH 294</strain>
    </source>
</reference>
<dbReference type="GeneID" id="24099161"/>
<dbReference type="RefSeq" id="XP_012183533.1">
    <property type="nucleotide sequence ID" value="XM_012328143.1"/>
</dbReference>
<comment type="similarity">
    <text evidence="2">Belongs to the NAD(P)-dependent epimerase/dehydratase family. Dihydroflavonol-4-reductase subfamily.</text>
</comment>
<evidence type="ECO:0000313" key="4">
    <source>
        <dbReference type="EMBL" id="CCM04250.1"/>
    </source>
</evidence>
<dbReference type="FunCoup" id="J4GSP8">
    <property type="interactions" value="59"/>
</dbReference>
<dbReference type="InterPro" id="IPR036291">
    <property type="entry name" value="NAD(P)-bd_dom_sf"/>
</dbReference>
<sequence length="332" mass="36796">MPTVTSGKVLVTGANGFVAAWVARKLLEQGYSVRGTVRSINKGKYLQNLLSSYGDRFETVIVENITKEGAFDEAVKGVDAIVHPASPVHLNINEPDDVIVPAVQGTKRLLEAALAHGNAVKRVVYTSSCAAVLEFLDTPRTFSETDWNEKSLREMEDPLQSYCVSKVLAERAAWDFVEQNKNNLSWDLVALNPPYVFGPPIQDVRSPEDLNSSMAHWFESVVKGSLVEAEGKCWIDVRDLAEAHVLAITSQEASGERIIVSKGAWIWQDFITAAHKVDAQLPAGDESYDPTSVTHMIQFDTSKATRIFGLKLRTLEESTRDMIEDFKARGWI</sequence>
<dbReference type="InParanoid" id="J4GSP8"/>
<feature type="domain" description="NAD-dependent epimerase/dehydratase" evidence="3">
    <location>
        <begin position="9"/>
        <end position="256"/>
    </location>
</feature>
<proteinExistence type="inferred from homology"/>
<dbReference type="InterPro" id="IPR050425">
    <property type="entry name" value="NAD(P)_dehydrat-like"/>
</dbReference>
<dbReference type="HOGENOM" id="CLU_007383_9_2_1"/>
<evidence type="ECO:0000256" key="2">
    <source>
        <dbReference type="ARBA" id="ARBA00023445"/>
    </source>
</evidence>
<dbReference type="Pfam" id="PF01370">
    <property type="entry name" value="Epimerase"/>
    <property type="match status" value="1"/>
</dbReference>
<dbReference type="OrthoDB" id="2735536at2759"/>
<dbReference type="SUPFAM" id="SSF51735">
    <property type="entry name" value="NAD(P)-binding Rossmann-fold domains"/>
    <property type="match status" value="1"/>
</dbReference>
<dbReference type="GO" id="GO:0016616">
    <property type="term" value="F:oxidoreductase activity, acting on the CH-OH group of donors, NAD or NADP as acceptor"/>
    <property type="evidence" value="ECO:0007669"/>
    <property type="project" value="TreeGrafter"/>
</dbReference>
<dbReference type="Gene3D" id="3.40.50.720">
    <property type="entry name" value="NAD(P)-binding Rossmann-like Domain"/>
    <property type="match status" value="1"/>
</dbReference>
<dbReference type="EMBL" id="HE797146">
    <property type="protein sequence ID" value="CCM04250.1"/>
    <property type="molecule type" value="Genomic_DNA"/>
</dbReference>
<evidence type="ECO:0000313" key="5">
    <source>
        <dbReference type="Proteomes" id="UP000006352"/>
    </source>
</evidence>
<dbReference type="STRING" id="599839.J4GSP8"/>
<protein>
    <recommendedName>
        <fullName evidence="3">NAD-dependent epimerase/dehydratase domain-containing protein</fullName>
    </recommendedName>
</protein>
<dbReference type="InterPro" id="IPR001509">
    <property type="entry name" value="Epimerase_deHydtase"/>
</dbReference>
<accession>J4GSP8</accession>
<evidence type="ECO:0000256" key="1">
    <source>
        <dbReference type="ARBA" id="ARBA00023002"/>
    </source>
</evidence>
<dbReference type="PANTHER" id="PTHR10366">
    <property type="entry name" value="NAD DEPENDENT EPIMERASE/DEHYDRATASE"/>
    <property type="match status" value="1"/>
</dbReference>
<keyword evidence="5" id="KW-1185">Reference proteome</keyword>
<dbReference type="CDD" id="cd05227">
    <property type="entry name" value="AR_SDR_e"/>
    <property type="match status" value="1"/>
</dbReference>